<evidence type="ECO:0000256" key="1">
    <source>
        <dbReference type="SAM" id="MobiDB-lite"/>
    </source>
</evidence>
<feature type="region of interest" description="Disordered" evidence="1">
    <location>
        <begin position="106"/>
        <end position="127"/>
    </location>
</feature>
<evidence type="ECO:0000313" key="2">
    <source>
        <dbReference type="EMBL" id="WFS22165.1"/>
    </source>
</evidence>
<reference evidence="2" key="1">
    <citation type="journal article" date="2019" name="Phytopathology">
        <title>A Novel Group of Rhizobium tumorigenes-Like Agrobacteria Associated with Crown Gall Disease of Rhododendron and Blueberry.</title>
        <authorList>
            <person name="Kuzmanovic N."/>
            <person name="Behrens P."/>
            <person name="Idczak E."/>
            <person name="Wagner S."/>
            <person name="Gotz M."/>
            <person name="Sproer C."/>
            <person name="Bunk B."/>
            <person name="Overmann J."/>
            <person name="Smalla K."/>
        </authorList>
    </citation>
    <scope>NUCLEOTIDE SEQUENCE</scope>
    <source>
        <strain evidence="2">Rho-6.2</strain>
    </source>
</reference>
<dbReference type="Proteomes" id="UP000318939">
    <property type="component" value="Chromosome"/>
</dbReference>
<dbReference type="EMBL" id="CP117267">
    <property type="protein sequence ID" value="WFS22165.1"/>
    <property type="molecule type" value="Genomic_DNA"/>
</dbReference>
<protein>
    <recommendedName>
        <fullName evidence="4">Cellulose synthase</fullName>
    </recommendedName>
</protein>
<sequence length="574" mass="62254">MLLPNFAHVSTTSAEDLGAGWVNSVVPAAQSATVVMPDAVSNTVTPAPATKPIVQPVILPDAKPQQSQAVIVNVEPGQNPFTPASGAASPAAAPVVRTPVPQQFPVGSPSVAGTPKDVTVSGPQPGSSEIKVDDTALRYYAKTRDLKRLGAELRRLKGLYPTWEASEDLFSAQTTTVNEQPLWDMYGAGNFTGMRAEIARLAGSNPEWKPSNDLMTKLAIGETRKLIDRIYQQGNWAQVVATAQQQPQLLACSEMNTMWQVGEALAKTGDMARSFDLYKYILTECDGAPERLATMQKASALLPPAGANSLMAFARIGPDGTSEFANFTFDNLRKEMGLFASGDHLAQSPTESELQAFGAYVQSAKSAADAGLFGWYYYSQQQWQAANAWFVAGTRYGPDMKNVEGVILTLRNLDKVQDALALASRFADKSDDIRKEYIEIVAGELTDKDSKLQLNEKDIATFKDHVFAAKSALGAQALGWKLLKDKGTKEAQPLFAQSVEWEPTEGGVIGEAVLASRSKDFTKVAALKREYADRFPGLNDFKTFVPKKPKRVVRTVSAKPTPQKRVVGSKNWPF</sequence>
<accession>A0ABY8IGH2</accession>
<name>A0ABY8IGH2_9HYPH</name>
<reference evidence="2" key="2">
    <citation type="journal article" date="2023" name="MicrobiologyOpen">
        <title>Genomics of the tumorigenes clade of the family Rhizobiaceae and description of Rhizobium rhododendri sp. nov.</title>
        <authorList>
            <person name="Kuzmanovic N."/>
            <person name="diCenzo G.C."/>
            <person name="Bunk B."/>
            <person name="Sproeer C."/>
            <person name="Fruehling A."/>
            <person name="Neumann-Schaal M."/>
            <person name="Overmann J."/>
            <person name="Smalla K."/>
        </authorList>
    </citation>
    <scope>NUCLEOTIDE SEQUENCE</scope>
    <source>
        <strain evidence="2">Rho-6.2</strain>
    </source>
</reference>
<evidence type="ECO:0000313" key="3">
    <source>
        <dbReference type="Proteomes" id="UP000318939"/>
    </source>
</evidence>
<dbReference type="RefSeq" id="WP_143123266.1">
    <property type="nucleotide sequence ID" value="NZ_CP117267.1"/>
</dbReference>
<evidence type="ECO:0008006" key="4">
    <source>
        <dbReference type="Google" id="ProtNLM"/>
    </source>
</evidence>
<proteinExistence type="predicted"/>
<gene>
    <name evidence="2" type="ORF">PR018_13490</name>
</gene>
<organism evidence="2 3">
    <name type="scientific">Rhizobium rhododendri</name>
    <dbReference type="NCBI Taxonomy" id="2506430"/>
    <lineage>
        <taxon>Bacteria</taxon>
        <taxon>Pseudomonadati</taxon>
        <taxon>Pseudomonadota</taxon>
        <taxon>Alphaproteobacteria</taxon>
        <taxon>Hyphomicrobiales</taxon>
        <taxon>Rhizobiaceae</taxon>
        <taxon>Rhizobium/Agrobacterium group</taxon>
        <taxon>Rhizobium</taxon>
    </lineage>
</organism>
<keyword evidence="3" id="KW-1185">Reference proteome</keyword>